<gene>
    <name evidence="8" type="ORF">HH215_05525</name>
</gene>
<keyword evidence="5 6" id="KW-0472">Membrane</keyword>
<evidence type="ECO:0000256" key="5">
    <source>
        <dbReference type="ARBA" id="ARBA00023136"/>
    </source>
</evidence>
<evidence type="ECO:0000256" key="4">
    <source>
        <dbReference type="ARBA" id="ARBA00022989"/>
    </source>
</evidence>
<evidence type="ECO:0000259" key="7">
    <source>
        <dbReference type="Pfam" id="PF02687"/>
    </source>
</evidence>
<dbReference type="RefSeq" id="WP_169278991.1">
    <property type="nucleotide sequence ID" value="NZ_CP051680.1"/>
</dbReference>
<dbReference type="Pfam" id="PF02687">
    <property type="entry name" value="FtsX"/>
    <property type="match status" value="1"/>
</dbReference>
<organism evidence="8 9">
    <name type="scientific">Cohnella herbarum</name>
    <dbReference type="NCBI Taxonomy" id="2728023"/>
    <lineage>
        <taxon>Bacteria</taxon>
        <taxon>Bacillati</taxon>
        <taxon>Bacillota</taxon>
        <taxon>Bacilli</taxon>
        <taxon>Bacillales</taxon>
        <taxon>Paenibacillaceae</taxon>
        <taxon>Cohnella</taxon>
    </lineage>
</organism>
<feature type="transmembrane region" description="Helical" evidence="6">
    <location>
        <begin position="62"/>
        <end position="80"/>
    </location>
</feature>
<accession>A0A7Z2VGW3</accession>
<dbReference type="GO" id="GO:0005886">
    <property type="term" value="C:plasma membrane"/>
    <property type="evidence" value="ECO:0007669"/>
    <property type="project" value="UniProtKB-SubCell"/>
</dbReference>
<dbReference type="PANTHER" id="PTHR46795">
    <property type="entry name" value="ABC TRANSPORTER PERMEASE-RELATED-RELATED"/>
    <property type="match status" value="1"/>
</dbReference>
<feature type="transmembrane region" description="Helical" evidence="6">
    <location>
        <begin position="559"/>
        <end position="581"/>
    </location>
</feature>
<feature type="transmembrane region" description="Helical" evidence="6">
    <location>
        <begin position="109"/>
        <end position="132"/>
    </location>
</feature>
<dbReference type="InterPro" id="IPR003838">
    <property type="entry name" value="ABC3_permease_C"/>
</dbReference>
<evidence type="ECO:0000313" key="9">
    <source>
        <dbReference type="Proteomes" id="UP000502248"/>
    </source>
</evidence>
<reference evidence="8 9" key="1">
    <citation type="submission" date="2020-04" db="EMBL/GenBank/DDBJ databases">
        <title>Genome sequencing of novel species.</title>
        <authorList>
            <person name="Heo J."/>
            <person name="Kim S.-J."/>
            <person name="Kim J.-S."/>
            <person name="Hong S.-B."/>
            <person name="Kwon S.-W."/>
        </authorList>
    </citation>
    <scope>NUCLEOTIDE SEQUENCE [LARGE SCALE GENOMIC DNA]</scope>
    <source>
        <strain evidence="8 9">MFER-1</strain>
    </source>
</reference>
<comment type="subcellular location">
    <subcellularLocation>
        <location evidence="1 6">Cell membrane</location>
        <topology evidence="1 6">Multi-pass membrane protein</topology>
    </subcellularLocation>
</comment>
<dbReference type="PANTHER" id="PTHR46795:SF2">
    <property type="entry name" value="ABC TRANSPORTER, PERMEASE PROTEIN"/>
    <property type="match status" value="1"/>
</dbReference>
<keyword evidence="3 6" id="KW-0812">Transmembrane</keyword>
<sequence length="624" mass="69810">MTFRQFAFNNVLRNKRTYAAYFLSSAFSVMAFFVYAVFAFHPDMENGNVHNNVSTAMHFAEGLIYAFSFFFVLFSMSAFLKTRKKEFGLMVMLGMTDTQLRGMVFLENVLIGLSATVTGIGLGLVMAKLMLLSAENLLGLDESLPFYMPLEALGLTFAAFLVLFVVISMFTVIILRGNKLIDLIKGSNMPKKEPKASRLLSLFAIVLLGAGYAMALIAKGMVVFMVMIPVTLMVIVGTYFLFTQLSVYVIGKSRNNRSFFWRKTNMLFVSDLAYRMKDNARTFFMVSILSTVAFSAIGSLVGFKTMVTNTFASEQPFAFEYTASGSTKDQAQNAVSEIEKALNEAGYDYKLLQASMSTQSLANAKGSVYAVKAAEFNAIATAAGEKPVDLKGDETVMVYYDNPSKDELLTKMTVVLENGQELVPVSIQPSVTYPISENYYVLSDERFERLKHENMDTFYAFDVAEWKKTKNIGKMLEEKFSGSSDRFISAAYELAQINQVFGIILFIGLFIGAVFFVASGSFLYFRLYADMPDDKAKFKAITKLGLTDRELSSILTKQLLILFFVPIGVAFVHGAVALTSMQRMFEYSLIKESFLVLGTFVLIQAIYFLLIRSRYIKQVSSFSR</sequence>
<feature type="transmembrane region" description="Helical" evidence="6">
    <location>
        <begin position="152"/>
        <end position="175"/>
    </location>
</feature>
<dbReference type="KEGG" id="cheb:HH215_05525"/>
<dbReference type="InterPro" id="IPR027022">
    <property type="entry name" value="ABC_permease_BceB-typ"/>
</dbReference>
<feature type="transmembrane region" description="Helical" evidence="6">
    <location>
        <begin position="283"/>
        <end position="303"/>
    </location>
</feature>
<feature type="transmembrane region" description="Helical" evidence="6">
    <location>
        <begin position="224"/>
        <end position="250"/>
    </location>
</feature>
<feature type="transmembrane region" description="Helical" evidence="6">
    <location>
        <begin position="20"/>
        <end position="42"/>
    </location>
</feature>
<evidence type="ECO:0000256" key="3">
    <source>
        <dbReference type="ARBA" id="ARBA00022692"/>
    </source>
</evidence>
<dbReference type="InterPro" id="IPR052536">
    <property type="entry name" value="ABC-4_Integral_Memb_Prot"/>
</dbReference>
<keyword evidence="6" id="KW-0813">Transport</keyword>
<comment type="similarity">
    <text evidence="6">Belongs to the ABC-4 integral membrane protein family.</text>
</comment>
<proteinExistence type="inferred from homology"/>
<feature type="transmembrane region" description="Helical" evidence="6">
    <location>
        <begin position="593"/>
        <end position="611"/>
    </location>
</feature>
<feature type="transmembrane region" description="Helical" evidence="6">
    <location>
        <begin position="196"/>
        <end position="218"/>
    </location>
</feature>
<feature type="domain" description="ABC3 transporter permease C-terminal" evidence="7">
    <location>
        <begin position="63"/>
        <end position="176"/>
    </location>
</feature>
<dbReference type="EMBL" id="CP051680">
    <property type="protein sequence ID" value="QJD82695.1"/>
    <property type="molecule type" value="Genomic_DNA"/>
</dbReference>
<dbReference type="Proteomes" id="UP000502248">
    <property type="component" value="Chromosome"/>
</dbReference>
<keyword evidence="2 6" id="KW-1003">Cell membrane</keyword>
<protein>
    <submittedName>
        <fullName evidence="8">ABC transporter permease</fullName>
    </submittedName>
</protein>
<evidence type="ECO:0000256" key="2">
    <source>
        <dbReference type="ARBA" id="ARBA00022475"/>
    </source>
</evidence>
<evidence type="ECO:0000256" key="1">
    <source>
        <dbReference type="ARBA" id="ARBA00004651"/>
    </source>
</evidence>
<keyword evidence="9" id="KW-1185">Reference proteome</keyword>
<keyword evidence="4 6" id="KW-1133">Transmembrane helix</keyword>
<dbReference type="AlphaFoldDB" id="A0A7Z2VGW3"/>
<dbReference type="GO" id="GO:0055085">
    <property type="term" value="P:transmembrane transport"/>
    <property type="evidence" value="ECO:0007669"/>
    <property type="project" value="UniProtKB-UniRule"/>
</dbReference>
<dbReference type="PIRSF" id="PIRSF018968">
    <property type="entry name" value="ABC_permease_BceB"/>
    <property type="match status" value="1"/>
</dbReference>
<evidence type="ECO:0000313" key="8">
    <source>
        <dbReference type="EMBL" id="QJD82695.1"/>
    </source>
</evidence>
<evidence type="ECO:0000256" key="6">
    <source>
        <dbReference type="PIRNR" id="PIRNR018968"/>
    </source>
</evidence>
<name>A0A7Z2VGW3_9BACL</name>
<feature type="transmembrane region" description="Helical" evidence="6">
    <location>
        <begin position="500"/>
        <end position="525"/>
    </location>
</feature>